<evidence type="ECO:0000313" key="1">
    <source>
        <dbReference type="EMBL" id="TMS33838.1"/>
    </source>
</evidence>
<evidence type="ECO:0000313" key="2">
    <source>
        <dbReference type="Proteomes" id="UP000298663"/>
    </source>
</evidence>
<proteinExistence type="predicted"/>
<reference evidence="1 2" key="2">
    <citation type="journal article" date="2019" name="G3 (Bethesda)">
        <title>Hybrid Assembly of the Genome of the Entomopathogenic Nematode Steinernema carpocapsae Identifies the X-Chromosome.</title>
        <authorList>
            <person name="Serra L."/>
            <person name="Macchietto M."/>
            <person name="Macias-Munoz A."/>
            <person name="McGill C.J."/>
            <person name="Rodriguez I.M."/>
            <person name="Rodriguez B."/>
            <person name="Murad R."/>
            <person name="Mortazavi A."/>
        </authorList>
    </citation>
    <scope>NUCLEOTIDE SEQUENCE [LARGE SCALE GENOMIC DNA]</scope>
    <source>
        <strain evidence="1 2">ALL</strain>
    </source>
</reference>
<organism evidence="1 2">
    <name type="scientific">Steinernema carpocapsae</name>
    <name type="common">Entomopathogenic nematode</name>
    <dbReference type="NCBI Taxonomy" id="34508"/>
    <lineage>
        <taxon>Eukaryota</taxon>
        <taxon>Metazoa</taxon>
        <taxon>Ecdysozoa</taxon>
        <taxon>Nematoda</taxon>
        <taxon>Chromadorea</taxon>
        <taxon>Rhabditida</taxon>
        <taxon>Tylenchina</taxon>
        <taxon>Panagrolaimomorpha</taxon>
        <taxon>Strongyloidoidea</taxon>
        <taxon>Steinernematidae</taxon>
        <taxon>Steinernema</taxon>
    </lineage>
</organism>
<sequence length="73" mass="8223">MREKTRAGRTLSHQCLVFISSFFRSLLSSFLPPPTAPATDGHWSRRVGSEEKLVSLEESERVSFTSDSCPIEH</sequence>
<dbReference type="Proteomes" id="UP000298663">
    <property type="component" value="Unassembled WGS sequence"/>
</dbReference>
<reference evidence="1 2" key="1">
    <citation type="journal article" date="2015" name="Genome Biol.">
        <title>Comparative genomics of Steinernema reveals deeply conserved gene regulatory networks.</title>
        <authorList>
            <person name="Dillman A.R."/>
            <person name="Macchietto M."/>
            <person name="Porter C.F."/>
            <person name="Rogers A."/>
            <person name="Williams B."/>
            <person name="Antoshechkin I."/>
            <person name="Lee M.M."/>
            <person name="Goodwin Z."/>
            <person name="Lu X."/>
            <person name="Lewis E.E."/>
            <person name="Goodrich-Blair H."/>
            <person name="Stock S.P."/>
            <person name="Adams B.J."/>
            <person name="Sternberg P.W."/>
            <person name="Mortazavi A."/>
        </authorList>
    </citation>
    <scope>NUCLEOTIDE SEQUENCE [LARGE SCALE GENOMIC DNA]</scope>
    <source>
        <strain evidence="1 2">ALL</strain>
    </source>
</reference>
<gene>
    <name evidence="1" type="ORF">L596_001529</name>
</gene>
<name>A0A4U8UQH3_STECR</name>
<keyword evidence="2" id="KW-1185">Reference proteome</keyword>
<protein>
    <submittedName>
        <fullName evidence="1">Uncharacterized protein</fullName>
    </submittedName>
</protein>
<dbReference type="AlphaFoldDB" id="A0A4U8UQH3"/>
<comment type="caution">
    <text evidence="1">The sequence shown here is derived from an EMBL/GenBank/DDBJ whole genome shotgun (WGS) entry which is preliminary data.</text>
</comment>
<dbReference type="EMBL" id="AZBU02000001">
    <property type="protein sequence ID" value="TMS33838.1"/>
    <property type="molecule type" value="Genomic_DNA"/>
</dbReference>
<accession>A0A4U8UQH3</accession>